<keyword evidence="5 6" id="KW-0472">Membrane</keyword>
<evidence type="ECO:0000256" key="2">
    <source>
        <dbReference type="ARBA" id="ARBA00022692"/>
    </source>
</evidence>
<feature type="transmembrane region" description="Helical" evidence="6">
    <location>
        <begin position="142"/>
        <end position="158"/>
    </location>
</feature>
<evidence type="ECO:0000256" key="4">
    <source>
        <dbReference type="ARBA" id="ARBA00022989"/>
    </source>
</evidence>
<organism evidence="7 8">
    <name type="scientific">Desulforamulus hydrothermalis Lam5 = DSM 18033</name>
    <dbReference type="NCBI Taxonomy" id="1121428"/>
    <lineage>
        <taxon>Bacteria</taxon>
        <taxon>Bacillati</taxon>
        <taxon>Bacillota</taxon>
        <taxon>Clostridia</taxon>
        <taxon>Eubacteriales</taxon>
        <taxon>Peptococcaceae</taxon>
        <taxon>Desulforamulus</taxon>
    </lineage>
</organism>
<dbReference type="GO" id="GO:0015648">
    <property type="term" value="F:lipid-linked peptidoglycan transporter activity"/>
    <property type="evidence" value="ECO:0007669"/>
    <property type="project" value="TreeGrafter"/>
</dbReference>
<dbReference type="AlphaFoldDB" id="K8E6S6"/>
<comment type="subcellular location">
    <subcellularLocation>
        <location evidence="1">Membrane</location>
        <topology evidence="1">Multi-pass membrane protein</topology>
    </subcellularLocation>
</comment>
<reference evidence="7 8" key="1">
    <citation type="journal article" date="2013" name="Genome Announc.">
        <title>Genome Sequence of the Sulfate-Reducing Bacterium Desulfotomaculum hydrothermale Lam5(T).</title>
        <authorList>
            <person name="Amin O."/>
            <person name="Fardeau M.L."/>
            <person name="Valette O."/>
            <person name="Hirschler-Rea A."/>
            <person name="Barbe V."/>
            <person name="Medigue C."/>
            <person name="Vacherie B."/>
            <person name="Ollivier B."/>
            <person name="Bertin P.N."/>
            <person name="Dolla A."/>
        </authorList>
    </citation>
    <scope>NUCLEOTIDE SEQUENCE [LARGE SCALE GENOMIC DNA]</scope>
    <source>
        <strain evidence="8">Lam5 / DSM 18033</strain>
    </source>
</reference>
<keyword evidence="3" id="KW-0133">Cell shape</keyword>
<feature type="transmembrane region" description="Helical" evidence="6">
    <location>
        <begin position="178"/>
        <end position="195"/>
    </location>
</feature>
<feature type="transmembrane region" description="Helical" evidence="6">
    <location>
        <begin position="376"/>
        <end position="400"/>
    </location>
</feature>
<evidence type="ECO:0000256" key="5">
    <source>
        <dbReference type="ARBA" id="ARBA00023136"/>
    </source>
</evidence>
<sequence length="443" mass="49075">MYSHLTANLRKEERTLLYYIAAYLAVGLVTLYLGDPELRQVYQLSLAGGKQLPFWWFVILLSVGTMVGFWLISVYWRLAGFCCDPYLLPITAGLTALGLIFLFRLRPQYAERQFAWLLIGLLVLVILTTMFRKPDWLADYKYIYAAVGVLLLVLPIFFGQEQYGARSWLNLGILQIQPSEFVKILLVLFLAGFLAENRRILSAGQQQIFGISIPGVREYGPLVVMWGISLLILVFQKDLGTALIYFCTFLAMVYVATARMFYVGIGLALFFLGGTAAYHIFDHVRSRVEIWLNPWPFLEGKGYQIIQSLFALGSGGIAGSGLGQGLPELIPAVHTDFIFSAIVEELGLLGGCAVLLLYMCFIYRGLLIALAARHDFAALTAVGLTALMGLQTFIIIAGVIKLLPMTGVTLPFISYGGSSLVANFVLLGLLLNISHEVNRNHAA</sequence>
<protein>
    <submittedName>
        <fullName evidence="7">Cell elongation-specific peptidoglycan biosynthesis regulator RodA</fullName>
    </submittedName>
</protein>
<feature type="transmembrane region" description="Helical" evidence="6">
    <location>
        <begin position="86"/>
        <end position="107"/>
    </location>
</feature>
<evidence type="ECO:0000256" key="1">
    <source>
        <dbReference type="ARBA" id="ARBA00004141"/>
    </source>
</evidence>
<accession>K8E6S6</accession>
<dbReference type="GO" id="GO:0051301">
    <property type="term" value="P:cell division"/>
    <property type="evidence" value="ECO:0007669"/>
    <property type="project" value="InterPro"/>
</dbReference>
<dbReference type="eggNOG" id="COG0772">
    <property type="taxonomic scope" value="Bacteria"/>
</dbReference>
<feature type="transmembrane region" description="Helical" evidence="6">
    <location>
        <begin position="346"/>
        <end position="364"/>
    </location>
</feature>
<gene>
    <name evidence="7" type="ORF">DESHY_110122</name>
</gene>
<feature type="transmembrane region" description="Helical" evidence="6">
    <location>
        <begin position="16"/>
        <end position="34"/>
    </location>
</feature>
<proteinExistence type="predicted"/>
<evidence type="ECO:0000256" key="6">
    <source>
        <dbReference type="SAM" id="Phobius"/>
    </source>
</evidence>
<dbReference type="Pfam" id="PF01098">
    <property type="entry name" value="FTSW_RODA_SPOVE"/>
    <property type="match status" value="1"/>
</dbReference>
<dbReference type="GO" id="GO:0032153">
    <property type="term" value="C:cell division site"/>
    <property type="evidence" value="ECO:0007669"/>
    <property type="project" value="TreeGrafter"/>
</dbReference>
<dbReference type="STRING" id="1121428.DESHY_110122"/>
<dbReference type="GO" id="GO:0005886">
    <property type="term" value="C:plasma membrane"/>
    <property type="evidence" value="ECO:0007669"/>
    <property type="project" value="TreeGrafter"/>
</dbReference>
<evidence type="ECO:0000313" key="7">
    <source>
        <dbReference type="EMBL" id="CCO07178.1"/>
    </source>
</evidence>
<feature type="transmembrane region" description="Helical" evidence="6">
    <location>
        <begin position="412"/>
        <end position="431"/>
    </location>
</feature>
<keyword evidence="2 6" id="KW-0812">Transmembrane</keyword>
<dbReference type="GO" id="GO:0008360">
    <property type="term" value="P:regulation of cell shape"/>
    <property type="evidence" value="ECO:0007669"/>
    <property type="project" value="UniProtKB-KW"/>
</dbReference>
<feature type="transmembrane region" description="Helical" evidence="6">
    <location>
        <begin position="113"/>
        <end position="130"/>
    </location>
</feature>
<dbReference type="PANTHER" id="PTHR30474:SF3">
    <property type="entry name" value="PEPTIDOGLYCAN GLYCOSYLTRANSFERASE RODA"/>
    <property type="match status" value="1"/>
</dbReference>
<evidence type="ECO:0000256" key="3">
    <source>
        <dbReference type="ARBA" id="ARBA00022960"/>
    </source>
</evidence>
<dbReference type="Proteomes" id="UP000009315">
    <property type="component" value="Unassembled WGS sequence"/>
</dbReference>
<evidence type="ECO:0000313" key="8">
    <source>
        <dbReference type="Proteomes" id="UP000009315"/>
    </source>
</evidence>
<dbReference type="InterPro" id="IPR001182">
    <property type="entry name" value="FtsW/RodA"/>
</dbReference>
<name>K8E6S6_9FIRM</name>
<comment type="caution">
    <text evidence="7">The sequence shown here is derived from an EMBL/GenBank/DDBJ whole genome shotgun (WGS) entry which is preliminary data.</text>
</comment>
<dbReference type="EMBL" id="CAOS01000003">
    <property type="protein sequence ID" value="CCO07178.1"/>
    <property type="molecule type" value="Genomic_DNA"/>
</dbReference>
<feature type="transmembrane region" description="Helical" evidence="6">
    <location>
        <begin position="261"/>
        <end position="281"/>
    </location>
</feature>
<keyword evidence="4 6" id="KW-1133">Transmembrane helix</keyword>
<feature type="transmembrane region" description="Helical" evidence="6">
    <location>
        <begin position="54"/>
        <end position="74"/>
    </location>
</feature>
<dbReference type="PANTHER" id="PTHR30474">
    <property type="entry name" value="CELL CYCLE PROTEIN"/>
    <property type="match status" value="1"/>
</dbReference>
<keyword evidence="8" id="KW-1185">Reference proteome</keyword>